<feature type="domain" description="Reverse transcriptase Ty1/copia-type" evidence="1">
    <location>
        <begin position="48"/>
        <end position="129"/>
    </location>
</feature>
<dbReference type="Pfam" id="PF07727">
    <property type="entry name" value="RVT_2"/>
    <property type="match status" value="1"/>
</dbReference>
<dbReference type="GeneID" id="109113931"/>
<dbReference type="AlphaFoldDB" id="A0A1U8Q0D1"/>
<evidence type="ECO:0000313" key="2">
    <source>
        <dbReference type="Proteomes" id="UP000189703"/>
    </source>
</evidence>
<dbReference type="InterPro" id="IPR013103">
    <property type="entry name" value="RVT_2"/>
</dbReference>
<dbReference type="SUPFAM" id="SSF56672">
    <property type="entry name" value="DNA/RNA polymerases"/>
    <property type="match status" value="1"/>
</dbReference>
<accession>A0A1U8Q0D1</accession>
<sequence>MDVHNAFLHGDLHDEVYMKPPSGFSAFGTGKSYFGYSLFTYRKNGVVLHILVYVDDLIIGGNNPEFIRKFEQYMNRCFRMKDLGVLKYFLGIEVTRGSSGIFLCQRKYALDIITETGLLGSKPAHFPITQNHKLALADGALLDDPERYRCLVGHLIYLTITRPEFSYCIHVLAQFMQCPRVDYWDAALRVVRYLKGRPS</sequence>
<organism evidence="2 3">
    <name type="scientific">Nelumbo nucifera</name>
    <name type="common">Sacred lotus</name>
    <dbReference type="NCBI Taxonomy" id="4432"/>
    <lineage>
        <taxon>Eukaryota</taxon>
        <taxon>Viridiplantae</taxon>
        <taxon>Streptophyta</taxon>
        <taxon>Embryophyta</taxon>
        <taxon>Tracheophyta</taxon>
        <taxon>Spermatophyta</taxon>
        <taxon>Magnoliopsida</taxon>
        <taxon>Proteales</taxon>
        <taxon>Nelumbonaceae</taxon>
        <taxon>Nelumbo</taxon>
    </lineage>
</organism>
<dbReference type="PANTHER" id="PTHR11439:SF487">
    <property type="entry name" value="RNA-DIRECTED DNA POLYMERASE"/>
    <property type="match status" value="1"/>
</dbReference>
<gene>
    <name evidence="3" type="primary">LOC109113931</name>
</gene>
<name>A0A1U8Q0D1_NELNU</name>
<evidence type="ECO:0000259" key="1">
    <source>
        <dbReference type="Pfam" id="PF07727"/>
    </source>
</evidence>
<dbReference type="InterPro" id="IPR043502">
    <property type="entry name" value="DNA/RNA_pol_sf"/>
</dbReference>
<dbReference type="InParanoid" id="A0A1U8Q0D1"/>
<dbReference type="OMA" id="LLERNHC"/>
<dbReference type="KEGG" id="nnu:109113931"/>
<proteinExistence type="predicted"/>
<dbReference type="STRING" id="4432.A0A1U8Q0D1"/>
<protein>
    <submittedName>
        <fullName evidence="3">Uncharacterized protein LOC109113931</fullName>
    </submittedName>
</protein>
<dbReference type="Proteomes" id="UP000189703">
    <property type="component" value="Unplaced"/>
</dbReference>
<dbReference type="RefSeq" id="XP_019051411.1">
    <property type="nucleotide sequence ID" value="XM_019195866.1"/>
</dbReference>
<reference evidence="3" key="1">
    <citation type="submission" date="2025-08" db="UniProtKB">
        <authorList>
            <consortium name="RefSeq"/>
        </authorList>
    </citation>
    <scope>IDENTIFICATION</scope>
</reference>
<dbReference type="OrthoDB" id="128382at2759"/>
<evidence type="ECO:0000313" key="3">
    <source>
        <dbReference type="RefSeq" id="XP_019051411.1"/>
    </source>
</evidence>
<dbReference type="PANTHER" id="PTHR11439">
    <property type="entry name" value="GAG-POL-RELATED RETROTRANSPOSON"/>
    <property type="match status" value="1"/>
</dbReference>
<keyword evidence="2" id="KW-1185">Reference proteome</keyword>